<dbReference type="SMART" id="SM00382">
    <property type="entry name" value="AAA"/>
    <property type="match status" value="1"/>
</dbReference>
<dbReference type="Gene3D" id="3.40.50.300">
    <property type="entry name" value="P-loop containing nucleotide triphosphate hydrolases"/>
    <property type="match status" value="1"/>
</dbReference>
<dbReference type="GO" id="GO:0006261">
    <property type="term" value="P:DNA-templated DNA replication"/>
    <property type="evidence" value="ECO:0007669"/>
    <property type="project" value="TreeGrafter"/>
</dbReference>
<evidence type="ECO:0000256" key="4">
    <source>
        <dbReference type="ARBA" id="ARBA00022833"/>
    </source>
</evidence>
<dbReference type="SUPFAM" id="SSF52540">
    <property type="entry name" value="P-loop containing nucleoside triphosphate hydrolases"/>
    <property type="match status" value="1"/>
</dbReference>
<keyword evidence="2" id="KW-0479">Metal-binding</keyword>
<dbReference type="InterPro" id="IPR001270">
    <property type="entry name" value="ClpA/B"/>
</dbReference>
<dbReference type="PANTHER" id="PTHR11669">
    <property type="entry name" value="REPLICATION FACTOR C / DNA POLYMERASE III GAMMA-TAU SUBUNIT"/>
    <property type="match status" value="1"/>
</dbReference>
<evidence type="ECO:0000313" key="11">
    <source>
        <dbReference type="Proteomes" id="UP000034215"/>
    </source>
</evidence>
<dbReference type="EC" id="2.7.7.7" evidence="8"/>
<dbReference type="Gene3D" id="1.10.8.60">
    <property type="match status" value="1"/>
</dbReference>
<evidence type="ECO:0000313" key="10">
    <source>
        <dbReference type="EMBL" id="KKR43219.1"/>
    </source>
</evidence>
<keyword evidence="4" id="KW-0862">Zinc</keyword>
<evidence type="ECO:0000256" key="6">
    <source>
        <dbReference type="ARBA" id="ARBA00022932"/>
    </source>
</evidence>
<keyword evidence="8" id="KW-0548">Nucleotidyltransferase</keyword>
<evidence type="ECO:0000256" key="2">
    <source>
        <dbReference type="ARBA" id="ARBA00022723"/>
    </source>
</evidence>
<dbReference type="InterPro" id="IPR048448">
    <property type="entry name" value="DnaX-like_C"/>
</dbReference>
<comment type="function">
    <text evidence="8">DNA polymerase III is a complex, multichain enzyme responsible for most of the replicative synthesis in bacteria. This DNA polymerase also exhibits 3' to 5' exonuclease activity.</text>
</comment>
<comment type="subunit">
    <text evidence="8">DNA polymerase III contains a core (composed of alpha, epsilon and theta chains) that associates with a tau subunit. This core dimerizes to form the POLIII' complex. PolIII' associates with the gamma complex (composed of gamma, delta, delta', psi and chi chains) and with the beta chain to form the complete DNA polymerase III complex.</text>
</comment>
<keyword evidence="8" id="KW-0235">DNA replication</keyword>
<accession>A0A0G0QS15</accession>
<dbReference type="InterPro" id="IPR050238">
    <property type="entry name" value="DNA_Rep/Repair_Clamp_Loader"/>
</dbReference>
<evidence type="ECO:0000256" key="1">
    <source>
        <dbReference type="ARBA" id="ARBA00006360"/>
    </source>
</evidence>
<reference evidence="10 11" key="1">
    <citation type="journal article" date="2015" name="Nature">
        <title>rRNA introns, odd ribosomes, and small enigmatic genomes across a large radiation of phyla.</title>
        <authorList>
            <person name="Brown C.T."/>
            <person name="Hug L.A."/>
            <person name="Thomas B.C."/>
            <person name="Sharon I."/>
            <person name="Castelle C.J."/>
            <person name="Singh A."/>
            <person name="Wilkins M.J."/>
            <person name="Williams K.H."/>
            <person name="Banfield J.F."/>
        </authorList>
    </citation>
    <scope>NUCLEOTIDE SEQUENCE [LARGE SCALE GENOMIC DNA]</scope>
</reference>
<keyword evidence="6 8" id="KW-0239">DNA-directed DNA polymerase</keyword>
<dbReference type="GO" id="GO:0005524">
    <property type="term" value="F:ATP binding"/>
    <property type="evidence" value="ECO:0007669"/>
    <property type="project" value="UniProtKB-KW"/>
</dbReference>
<protein>
    <recommendedName>
        <fullName evidence="8">DNA polymerase III subunit gamma/tau</fullName>
        <ecNumber evidence="8">2.7.7.7</ecNumber>
    </recommendedName>
</protein>
<dbReference type="Pfam" id="PF20964">
    <property type="entry name" value="DnaX_C"/>
    <property type="match status" value="1"/>
</dbReference>
<dbReference type="Pfam" id="PF13177">
    <property type="entry name" value="DNA_pol3_delta2"/>
    <property type="match status" value="1"/>
</dbReference>
<keyword evidence="5 8" id="KW-0067">ATP-binding</keyword>
<dbReference type="InterPro" id="IPR045085">
    <property type="entry name" value="HLD_clamp_pol_III_gamma_tau"/>
</dbReference>
<dbReference type="Pfam" id="PF22608">
    <property type="entry name" value="DNAX_ATPase_lid"/>
    <property type="match status" value="1"/>
</dbReference>
<dbReference type="PRINTS" id="PR00300">
    <property type="entry name" value="CLPPROTEASEA"/>
</dbReference>
<evidence type="ECO:0000256" key="3">
    <source>
        <dbReference type="ARBA" id="ARBA00022741"/>
    </source>
</evidence>
<dbReference type="GO" id="GO:0046872">
    <property type="term" value="F:metal ion binding"/>
    <property type="evidence" value="ECO:0007669"/>
    <property type="project" value="UniProtKB-KW"/>
</dbReference>
<evidence type="ECO:0000256" key="8">
    <source>
        <dbReference type="RuleBase" id="RU364063"/>
    </source>
</evidence>
<gene>
    <name evidence="8" type="primary">dnaX</name>
    <name evidence="10" type="ORF">UT76_C0013G0006</name>
</gene>
<evidence type="ECO:0000256" key="7">
    <source>
        <dbReference type="ARBA" id="ARBA00049244"/>
    </source>
</evidence>
<comment type="similarity">
    <text evidence="1 8">Belongs to the DnaX/STICHEL family.</text>
</comment>
<evidence type="ECO:0000259" key="9">
    <source>
        <dbReference type="SMART" id="SM00382"/>
    </source>
</evidence>
<dbReference type="Proteomes" id="UP000034215">
    <property type="component" value="Unassembled WGS sequence"/>
</dbReference>
<evidence type="ECO:0000256" key="5">
    <source>
        <dbReference type="ARBA" id="ARBA00022840"/>
    </source>
</evidence>
<organism evidence="10 11">
    <name type="scientific">Candidatus Woesebacteria bacterium GW2011_GWB1_40_12</name>
    <dbReference type="NCBI Taxonomy" id="1618576"/>
    <lineage>
        <taxon>Bacteria</taxon>
        <taxon>Candidatus Woeseibacteriota</taxon>
    </lineage>
</organism>
<dbReference type="InterPro" id="IPR003593">
    <property type="entry name" value="AAA+_ATPase"/>
</dbReference>
<feature type="domain" description="AAA+ ATPase" evidence="9">
    <location>
        <begin position="38"/>
        <end position="180"/>
    </location>
</feature>
<name>A0A0G0QS15_9BACT</name>
<dbReference type="InterPro" id="IPR012763">
    <property type="entry name" value="DNA_pol_III_sug/sutau_N"/>
</dbReference>
<sequence length="517" mass="57188">MTNKFMTLYLKYRPKNLDELDLVDVSESLKKIVTKKSIPHAFLFAGPKGTGKTSAARILAKIINCQNVKDGKSCDHCEQCESIAGGSNLDVVEMDAASHRGIDDVRILRDAAKLAPVSAKKKIYIIDEVHMLTTEASNALLKILEEPPEHVVFILATTNPEKLIETIRSRTTIIAFRKARNEEILRSLKRAAKGEGIEIDADSLGLIAEAADGSFRDGIKVLEQLIAEESLLNKEAVGEFLFKNKSFDVDKFVKLLQERKTRELLGEVENLNSKGVSIEFFLESLTKKLRNALLIKVGIGEGNPGNFSKEELIKLISLFNQAYKDTASVPVEELPLELAIISWCEVGGVSGDSEKNDTGSEDIPETKVQSVTVKTGQSKIRDQEKESGTYVQTQEQVMVGGEIKVEDGAWKNILELVKPINASMEALLRAAKPMTYNGKVLTLGVYYKFHKERLEEAKHRKILEDIVGKVLQSPTKVSCILVDPPPKKIIDEAKIETVLTEGKDGDIVRVAEEIFGS</sequence>
<dbReference type="EMBL" id="LBYA01000013">
    <property type="protein sequence ID" value="KKR43219.1"/>
    <property type="molecule type" value="Genomic_DNA"/>
</dbReference>
<dbReference type="AlphaFoldDB" id="A0A0G0QS15"/>
<dbReference type="PATRIC" id="fig|1618576.3.peg.273"/>
<dbReference type="PANTHER" id="PTHR11669:SF0">
    <property type="entry name" value="PROTEIN STICHEL-LIKE 2"/>
    <property type="match status" value="1"/>
</dbReference>
<dbReference type="GO" id="GO:0003887">
    <property type="term" value="F:DNA-directed DNA polymerase activity"/>
    <property type="evidence" value="ECO:0007669"/>
    <property type="project" value="UniProtKB-KW"/>
</dbReference>
<comment type="catalytic activity">
    <reaction evidence="7 8">
        <text>DNA(n) + a 2'-deoxyribonucleoside 5'-triphosphate = DNA(n+1) + diphosphate</text>
        <dbReference type="Rhea" id="RHEA:22508"/>
        <dbReference type="Rhea" id="RHEA-COMP:17339"/>
        <dbReference type="Rhea" id="RHEA-COMP:17340"/>
        <dbReference type="ChEBI" id="CHEBI:33019"/>
        <dbReference type="ChEBI" id="CHEBI:61560"/>
        <dbReference type="ChEBI" id="CHEBI:173112"/>
        <dbReference type="EC" id="2.7.7.7"/>
    </reaction>
</comment>
<dbReference type="NCBIfam" id="TIGR02397">
    <property type="entry name" value="dnaX_nterm"/>
    <property type="match status" value="1"/>
</dbReference>
<dbReference type="InterPro" id="IPR027417">
    <property type="entry name" value="P-loop_NTPase"/>
</dbReference>
<dbReference type="CDD" id="cd00009">
    <property type="entry name" value="AAA"/>
    <property type="match status" value="1"/>
</dbReference>
<keyword evidence="3 8" id="KW-0547">Nucleotide-binding</keyword>
<dbReference type="GO" id="GO:0009360">
    <property type="term" value="C:DNA polymerase III complex"/>
    <property type="evidence" value="ECO:0007669"/>
    <property type="project" value="InterPro"/>
</dbReference>
<keyword evidence="8" id="KW-0808">Transferase</keyword>
<proteinExistence type="inferred from homology"/>
<comment type="caution">
    <text evidence="10">The sequence shown here is derived from an EMBL/GenBank/DDBJ whole genome shotgun (WGS) entry which is preliminary data.</text>
</comment>